<dbReference type="InterPro" id="IPR003953">
    <property type="entry name" value="FAD-dep_OxRdtase_2_FAD-bd"/>
</dbReference>
<evidence type="ECO:0000313" key="7">
    <source>
        <dbReference type="Proteomes" id="UP001156641"/>
    </source>
</evidence>
<dbReference type="EMBL" id="BSOS01000088">
    <property type="protein sequence ID" value="GLR68381.1"/>
    <property type="molecule type" value="Genomic_DNA"/>
</dbReference>
<keyword evidence="2" id="KW-0285">Flavoprotein</keyword>
<keyword evidence="3" id="KW-0274">FAD</keyword>
<evidence type="ECO:0000313" key="6">
    <source>
        <dbReference type="EMBL" id="GLR68381.1"/>
    </source>
</evidence>
<organism evidence="6 7">
    <name type="scientific">Acidocella aquatica</name>
    <dbReference type="NCBI Taxonomy" id="1922313"/>
    <lineage>
        <taxon>Bacteria</taxon>
        <taxon>Pseudomonadati</taxon>
        <taxon>Pseudomonadota</taxon>
        <taxon>Alphaproteobacteria</taxon>
        <taxon>Acetobacterales</taxon>
        <taxon>Acidocellaceae</taxon>
        <taxon>Acidocella</taxon>
    </lineage>
</organism>
<dbReference type="SUPFAM" id="SSF51905">
    <property type="entry name" value="FAD/NAD(P)-binding domain"/>
    <property type="match status" value="1"/>
</dbReference>
<dbReference type="InterPro" id="IPR050315">
    <property type="entry name" value="FAD-oxidoreductase_2"/>
</dbReference>
<evidence type="ECO:0000256" key="2">
    <source>
        <dbReference type="ARBA" id="ARBA00022630"/>
    </source>
</evidence>
<reference evidence="7" key="1">
    <citation type="journal article" date="2019" name="Int. J. Syst. Evol. Microbiol.">
        <title>The Global Catalogue of Microorganisms (GCM) 10K type strain sequencing project: providing services to taxonomists for standard genome sequencing and annotation.</title>
        <authorList>
            <consortium name="The Broad Institute Genomics Platform"/>
            <consortium name="The Broad Institute Genome Sequencing Center for Infectious Disease"/>
            <person name="Wu L."/>
            <person name="Ma J."/>
        </authorList>
    </citation>
    <scope>NUCLEOTIDE SEQUENCE [LARGE SCALE GENOMIC DNA]</scope>
    <source>
        <strain evidence="7">NBRC 112502</strain>
    </source>
</reference>
<dbReference type="SUPFAM" id="SSF56425">
    <property type="entry name" value="Succinate dehydrogenase/fumarate reductase flavoprotein, catalytic domain"/>
    <property type="match status" value="1"/>
</dbReference>
<evidence type="ECO:0000259" key="5">
    <source>
        <dbReference type="Pfam" id="PF00890"/>
    </source>
</evidence>
<gene>
    <name evidence="6" type="ORF">GCM10010909_30620</name>
</gene>
<accession>A0ABQ6A904</accession>
<dbReference type="PANTHER" id="PTHR43400">
    <property type="entry name" value="FUMARATE REDUCTASE"/>
    <property type="match status" value="1"/>
</dbReference>
<evidence type="ECO:0000256" key="4">
    <source>
        <dbReference type="ARBA" id="ARBA00023002"/>
    </source>
</evidence>
<proteinExistence type="predicted"/>
<dbReference type="Proteomes" id="UP001156641">
    <property type="component" value="Unassembled WGS sequence"/>
</dbReference>
<dbReference type="RefSeq" id="WP_284259228.1">
    <property type="nucleotide sequence ID" value="NZ_BSOS01000088.1"/>
</dbReference>
<dbReference type="PRINTS" id="PR00420">
    <property type="entry name" value="RNGMNOXGNASE"/>
</dbReference>
<dbReference type="PANTHER" id="PTHR43400:SF10">
    <property type="entry name" value="3-OXOSTEROID 1-DEHYDROGENASE"/>
    <property type="match status" value="1"/>
</dbReference>
<evidence type="ECO:0000256" key="1">
    <source>
        <dbReference type="ARBA" id="ARBA00001974"/>
    </source>
</evidence>
<evidence type="ECO:0000256" key="3">
    <source>
        <dbReference type="ARBA" id="ARBA00022827"/>
    </source>
</evidence>
<comment type="caution">
    <text evidence="6">The sequence shown here is derived from an EMBL/GenBank/DDBJ whole genome shotgun (WGS) entry which is preliminary data.</text>
</comment>
<dbReference type="Pfam" id="PF00890">
    <property type="entry name" value="FAD_binding_2"/>
    <property type="match status" value="1"/>
</dbReference>
<dbReference type="Gene3D" id="3.90.700.10">
    <property type="entry name" value="Succinate dehydrogenase/fumarate reductase flavoprotein, catalytic domain"/>
    <property type="match status" value="1"/>
</dbReference>
<keyword evidence="7" id="KW-1185">Reference proteome</keyword>
<keyword evidence="4" id="KW-0560">Oxidoreductase</keyword>
<dbReference type="InterPro" id="IPR036188">
    <property type="entry name" value="FAD/NAD-bd_sf"/>
</dbReference>
<dbReference type="Gene3D" id="3.50.50.60">
    <property type="entry name" value="FAD/NAD(P)-binding domain"/>
    <property type="match status" value="2"/>
</dbReference>
<comment type="cofactor">
    <cofactor evidence="1">
        <name>FAD</name>
        <dbReference type="ChEBI" id="CHEBI:57692"/>
    </cofactor>
</comment>
<name>A0ABQ6A904_9PROT</name>
<sequence>MENDAGTWDVIVIGSGAAGLSAALSAAKRGLKVLVVEKTHWFGGTTALSGGGIWIPGNHHATAAGITDTVEAGRQYIQSLVGEKLRTEVLDAYLQAGPEMLQFYEKNTEVRFTIAEHSPDWHQERPGASLDGRLLRPLEYDAKKLNGLFEQLRIPRAEFNAPGGFMIDLPDLPHLTNAKSSLKSFLYMVKLGARFGWDKLRGHPRGTRLTMGNALAARLLKSARDAGVVLWRDTSVSQLIVGAEGVTGIRIERDGISQTLGTRRGVVLASGGFSANQQLRRAYMPFPDQHVSTTVESATGDGMNMGLEAGASLDDENYANGVWCVVSTAKKEDGTTALYAHLIDMSKPGCIAVDRQGKRFGNEASQTFVDDMHRTGNVPAYIIADSRFVKAYGLGLVYPGAMGLKKLLKSGYIVEAETLEELATKIGVDPMGLKATAARMNEFAKTGNDLDFNKGESVLDRDLGDPAHGPNPCLGTVEKGPFYAVQITSGDGSTTVGLRINGKAQVLGQNGQPVKGLYAAGLDANSIWRGKAPAHGCNVGPAITLGYIAGRSLSAG</sequence>
<feature type="domain" description="FAD-dependent oxidoreductase 2 FAD-binding" evidence="5">
    <location>
        <begin position="9"/>
        <end position="538"/>
    </location>
</feature>
<dbReference type="InterPro" id="IPR027477">
    <property type="entry name" value="Succ_DH/fumarate_Rdtase_cat_sf"/>
</dbReference>
<protein>
    <recommendedName>
        <fullName evidence="5">FAD-dependent oxidoreductase 2 FAD-binding domain-containing protein</fullName>
    </recommendedName>
</protein>